<evidence type="ECO:0000313" key="3">
    <source>
        <dbReference type="Proteomes" id="UP000597444"/>
    </source>
</evidence>
<feature type="domain" description="Thioesterase" evidence="1">
    <location>
        <begin position="18"/>
        <end position="88"/>
    </location>
</feature>
<name>A0A8J3IUR2_9CHLR</name>
<dbReference type="RefSeq" id="WP_220207808.1">
    <property type="nucleotide sequence ID" value="NZ_BNJK01000001.1"/>
</dbReference>
<dbReference type="Proteomes" id="UP000597444">
    <property type="component" value="Unassembled WGS sequence"/>
</dbReference>
<proteinExistence type="predicted"/>
<dbReference type="Pfam" id="PF03061">
    <property type="entry name" value="4HBT"/>
    <property type="match status" value="1"/>
</dbReference>
<keyword evidence="3" id="KW-1185">Reference proteome</keyword>
<dbReference type="CDD" id="cd00586">
    <property type="entry name" value="4HBT"/>
    <property type="match status" value="1"/>
</dbReference>
<reference evidence="2" key="1">
    <citation type="submission" date="2020-10" db="EMBL/GenBank/DDBJ databases">
        <title>Taxonomic study of unclassified bacteria belonging to the class Ktedonobacteria.</title>
        <authorList>
            <person name="Yabe S."/>
            <person name="Wang C.M."/>
            <person name="Zheng Y."/>
            <person name="Sakai Y."/>
            <person name="Cavaletti L."/>
            <person name="Monciardini P."/>
            <person name="Donadio S."/>
        </authorList>
    </citation>
    <scope>NUCLEOTIDE SEQUENCE</scope>
    <source>
        <strain evidence="2">ID150040</strain>
    </source>
</reference>
<accession>A0A8J3IUR2</accession>
<sequence length="151" mass="16956">MQHSIQVRVPFADIDLSGRIHFTAMLRYMDIAEHDLMRALGLPRVTTFPELEFPRVHASCDYHRAISYNDELTITSRIMRVGRSSWTASFTSFYSHELAELGPDASKPATSGQLIIVAINKQSGRATPLPDELRAVLVAQLESTEQNNITK</sequence>
<evidence type="ECO:0000313" key="2">
    <source>
        <dbReference type="EMBL" id="GHO97230.1"/>
    </source>
</evidence>
<dbReference type="AlphaFoldDB" id="A0A8J3IUR2"/>
<dbReference type="InterPro" id="IPR006683">
    <property type="entry name" value="Thioestr_dom"/>
</dbReference>
<evidence type="ECO:0000259" key="1">
    <source>
        <dbReference type="Pfam" id="PF03061"/>
    </source>
</evidence>
<dbReference type="InterPro" id="IPR029069">
    <property type="entry name" value="HotDog_dom_sf"/>
</dbReference>
<protein>
    <submittedName>
        <fullName evidence="2">Thioesterase</fullName>
    </submittedName>
</protein>
<dbReference type="SUPFAM" id="SSF54637">
    <property type="entry name" value="Thioesterase/thiol ester dehydrase-isomerase"/>
    <property type="match status" value="1"/>
</dbReference>
<comment type="caution">
    <text evidence="2">The sequence shown here is derived from an EMBL/GenBank/DDBJ whole genome shotgun (WGS) entry which is preliminary data.</text>
</comment>
<organism evidence="2 3">
    <name type="scientific">Reticulibacter mediterranei</name>
    <dbReference type="NCBI Taxonomy" id="2778369"/>
    <lineage>
        <taxon>Bacteria</taxon>
        <taxon>Bacillati</taxon>
        <taxon>Chloroflexota</taxon>
        <taxon>Ktedonobacteria</taxon>
        <taxon>Ktedonobacterales</taxon>
        <taxon>Reticulibacteraceae</taxon>
        <taxon>Reticulibacter</taxon>
    </lineage>
</organism>
<dbReference type="EMBL" id="BNJK01000001">
    <property type="protein sequence ID" value="GHO97230.1"/>
    <property type="molecule type" value="Genomic_DNA"/>
</dbReference>
<gene>
    <name evidence="2" type="ORF">KSF_072780</name>
</gene>
<dbReference type="Gene3D" id="3.10.129.10">
    <property type="entry name" value="Hotdog Thioesterase"/>
    <property type="match status" value="1"/>
</dbReference>